<sequence length="139" mass="15307">MNITYARFTVAYACVLLAALLPYACAYLAKYRGFGKPRSQGGYDNNDPRAWLARQDGWQGRANAAQANSFEALPFFIGAVIIAHQLGAPQTRIDILAVLFVTLRIIYIAMYVAGLPTARSAMWALAFLANLGIFLSAWR</sequence>
<keyword evidence="7" id="KW-1185">Reference proteome</keyword>
<dbReference type="EMBL" id="JABFCS010000001">
    <property type="protein sequence ID" value="NNU43241.1"/>
    <property type="molecule type" value="Genomic_DNA"/>
</dbReference>
<proteinExistence type="predicted"/>
<keyword evidence="4 5" id="KW-0472">Membrane</keyword>
<evidence type="ECO:0000256" key="3">
    <source>
        <dbReference type="ARBA" id="ARBA00022989"/>
    </source>
</evidence>
<comment type="caution">
    <text evidence="6">The sequence shown here is derived from an EMBL/GenBank/DDBJ whole genome shotgun (WGS) entry which is preliminary data.</text>
</comment>
<dbReference type="Pfam" id="PF01124">
    <property type="entry name" value="MAPEG"/>
    <property type="match status" value="1"/>
</dbReference>
<name>A0A849KEX9_9BURK</name>
<gene>
    <name evidence="6" type="ORF">HK415_08815</name>
</gene>
<feature type="transmembrane region" description="Helical" evidence="5">
    <location>
        <begin position="120"/>
        <end position="138"/>
    </location>
</feature>
<dbReference type="Proteomes" id="UP000552954">
    <property type="component" value="Unassembled WGS sequence"/>
</dbReference>
<comment type="subcellular location">
    <subcellularLocation>
        <location evidence="1">Membrane</location>
    </subcellularLocation>
</comment>
<evidence type="ECO:0000256" key="2">
    <source>
        <dbReference type="ARBA" id="ARBA00022692"/>
    </source>
</evidence>
<feature type="transmembrane region" description="Helical" evidence="5">
    <location>
        <begin position="95"/>
        <end position="114"/>
    </location>
</feature>
<dbReference type="SUPFAM" id="SSF161084">
    <property type="entry name" value="MAPEG domain-like"/>
    <property type="match status" value="1"/>
</dbReference>
<dbReference type="AlphaFoldDB" id="A0A849KEX9"/>
<dbReference type="PANTHER" id="PTHR35371">
    <property type="entry name" value="INNER MEMBRANE PROTEIN"/>
    <property type="match status" value="1"/>
</dbReference>
<reference evidence="6 7" key="1">
    <citation type="submission" date="2020-05" db="EMBL/GenBank/DDBJ databases">
        <authorList>
            <person name="Khan S.A."/>
            <person name="Jeon C.O."/>
            <person name="Chun B.H."/>
        </authorList>
    </citation>
    <scope>NUCLEOTIDE SEQUENCE [LARGE SCALE GENOMIC DNA]</scope>
    <source>
        <strain evidence="6 7">B156</strain>
    </source>
</reference>
<keyword evidence="2 5" id="KW-0812">Transmembrane</keyword>
<dbReference type="Gene3D" id="1.20.120.550">
    <property type="entry name" value="Membrane associated eicosanoid/glutathione metabolism-like domain"/>
    <property type="match status" value="1"/>
</dbReference>
<dbReference type="InterPro" id="IPR001129">
    <property type="entry name" value="Membr-assoc_MAPEG"/>
</dbReference>
<evidence type="ECO:0000256" key="1">
    <source>
        <dbReference type="ARBA" id="ARBA00004370"/>
    </source>
</evidence>
<dbReference type="InterPro" id="IPR023352">
    <property type="entry name" value="MAPEG-like_dom_sf"/>
</dbReference>
<evidence type="ECO:0000256" key="4">
    <source>
        <dbReference type="ARBA" id="ARBA00023136"/>
    </source>
</evidence>
<reference evidence="6 7" key="2">
    <citation type="submission" date="2020-06" db="EMBL/GenBank/DDBJ databases">
        <title>Ramlibacter rhizophilus sp. nov., isolated from rhizosphere soil of national flower Mugunghwa from South Korea.</title>
        <authorList>
            <person name="Zheng-Fei Y."/>
            <person name="Huan T."/>
        </authorList>
    </citation>
    <scope>NUCLEOTIDE SEQUENCE [LARGE SCALE GENOMIC DNA]</scope>
    <source>
        <strain evidence="6 7">B156</strain>
    </source>
</reference>
<evidence type="ECO:0000256" key="5">
    <source>
        <dbReference type="SAM" id="Phobius"/>
    </source>
</evidence>
<dbReference type="GO" id="GO:0016020">
    <property type="term" value="C:membrane"/>
    <property type="evidence" value="ECO:0007669"/>
    <property type="project" value="UniProtKB-SubCell"/>
</dbReference>
<dbReference type="RefSeq" id="WP_171558255.1">
    <property type="nucleotide sequence ID" value="NZ_JABFCS010000001.1"/>
</dbReference>
<accession>A0A849KEX9</accession>
<organism evidence="6 7">
    <name type="scientific">Ramlibacter montanisoli</name>
    <dbReference type="NCBI Taxonomy" id="2732512"/>
    <lineage>
        <taxon>Bacteria</taxon>
        <taxon>Pseudomonadati</taxon>
        <taxon>Pseudomonadota</taxon>
        <taxon>Betaproteobacteria</taxon>
        <taxon>Burkholderiales</taxon>
        <taxon>Comamonadaceae</taxon>
        <taxon>Ramlibacter</taxon>
    </lineage>
</organism>
<evidence type="ECO:0000313" key="7">
    <source>
        <dbReference type="Proteomes" id="UP000552954"/>
    </source>
</evidence>
<dbReference type="PANTHER" id="PTHR35371:SF1">
    <property type="entry name" value="BLR7753 PROTEIN"/>
    <property type="match status" value="1"/>
</dbReference>
<evidence type="ECO:0000313" key="6">
    <source>
        <dbReference type="EMBL" id="NNU43241.1"/>
    </source>
</evidence>
<keyword evidence="3 5" id="KW-1133">Transmembrane helix</keyword>
<protein>
    <submittedName>
        <fullName evidence="6">Glutathione metabolism protein</fullName>
    </submittedName>
</protein>